<dbReference type="CDD" id="cd00920">
    <property type="entry name" value="Cupredoxin"/>
    <property type="match status" value="1"/>
</dbReference>
<evidence type="ECO:0000313" key="4">
    <source>
        <dbReference type="Proteomes" id="UP000298493"/>
    </source>
</evidence>
<dbReference type="OrthoDB" id="2331100at2759"/>
<dbReference type="Gene3D" id="2.60.40.420">
    <property type="entry name" value="Cupredoxins - blue copper proteins"/>
    <property type="match status" value="1"/>
</dbReference>
<dbReference type="InterPro" id="IPR052953">
    <property type="entry name" value="Ser-rich/MCO-related"/>
</dbReference>
<gene>
    <name evidence="3" type="ORF">E6O75_ATG02632</name>
</gene>
<feature type="domain" description="Phytocyanin" evidence="2">
    <location>
        <begin position="36"/>
        <end position="103"/>
    </location>
</feature>
<keyword evidence="4" id="KW-1185">Reference proteome</keyword>
<comment type="caution">
    <text evidence="3">The sequence shown here is derived from an EMBL/GenBank/DDBJ whole genome shotgun (WGS) entry which is preliminary data.</text>
</comment>
<evidence type="ECO:0000256" key="1">
    <source>
        <dbReference type="SAM" id="SignalP"/>
    </source>
</evidence>
<name>A0A4Z1P5P4_9PEZI</name>
<dbReference type="AlphaFoldDB" id="A0A4Z1P5P4"/>
<evidence type="ECO:0000259" key="2">
    <source>
        <dbReference type="Pfam" id="PF02298"/>
    </source>
</evidence>
<dbReference type="SUPFAM" id="SSF49503">
    <property type="entry name" value="Cupredoxins"/>
    <property type="match status" value="1"/>
</dbReference>
<evidence type="ECO:0000313" key="3">
    <source>
        <dbReference type="EMBL" id="TID24267.1"/>
    </source>
</evidence>
<feature type="signal peptide" evidence="1">
    <location>
        <begin position="1"/>
        <end position="16"/>
    </location>
</feature>
<dbReference type="InterPro" id="IPR008972">
    <property type="entry name" value="Cupredoxin"/>
</dbReference>
<dbReference type="STRING" id="86259.A0A4Z1P5P4"/>
<protein>
    <submittedName>
        <fullName evidence="3">E3 ubiquitin-protein ligase</fullName>
    </submittedName>
</protein>
<dbReference type="EMBL" id="SNSC02000005">
    <property type="protein sequence ID" value="TID24267.1"/>
    <property type="molecule type" value="Genomic_DNA"/>
</dbReference>
<dbReference type="Pfam" id="PF02298">
    <property type="entry name" value="Cu_bind_like"/>
    <property type="match status" value="1"/>
</dbReference>
<keyword evidence="1" id="KW-0732">Signal</keyword>
<dbReference type="InterPro" id="IPR003245">
    <property type="entry name" value="Phytocyanin_dom"/>
</dbReference>
<dbReference type="Proteomes" id="UP000298493">
    <property type="component" value="Unassembled WGS sequence"/>
</dbReference>
<dbReference type="PANTHER" id="PTHR34883">
    <property type="entry name" value="SERINE-RICH PROTEIN, PUTATIVE-RELATED-RELATED"/>
    <property type="match status" value="1"/>
</dbReference>
<sequence length="231" mass="22076">MINTLSLLALVSGAIAATFTVEVGQGGQDAFSPSTVTAAIGDIVTFKFDSRHDVAQGPFDSPCTSQSGIYSGIMSSGEFSVKINSTDPIWYYCSVSNHCQNGMVGVINPPSSGDSLSSYSSAAANAGRSVPGSGVSGGIVGSNSASLFGESGPASSTTSGSASSSSAAASSASSAAATSGSAAASSATRTSSASTSATSSGASTATSAGAADHVKAFGYAGVAAIAAAIMA</sequence>
<reference evidence="3 4" key="1">
    <citation type="submission" date="2019-04" db="EMBL/GenBank/DDBJ databases">
        <title>High contiguity whole genome sequence and gene annotation resource for two Venturia nashicola isolates.</title>
        <authorList>
            <person name="Prokchorchik M."/>
            <person name="Won K."/>
            <person name="Lee Y."/>
            <person name="Choi E.D."/>
            <person name="Segonzac C."/>
            <person name="Sohn K.H."/>
        </authorList>
    </citation>
    <scope>NUCLEOTIDE SEQUENCE [LARGE SCALE GENOMIC DNA]</scope>
    <source>
        <strain evidence="3 4">PRI2</strain>
    </source>
</reference>
<dbReference type="GO" id="GO:0009055">
    <property type="term" value="F:electron transfer activity"/>
    <property type="evidence" value="ECO:0007669"/>
    <property type="project" value="InterPro"/>
</dbReference>
<proteinExistence type="predicted"/>
<organism evidence="3 4">
    <name type="scientific">Venturia nashicola</name>
    <dbReference type="NCBI Taxonomy" id="86259"/>
    <lineage>
        <taxon>Eukaryota</taxon>
        <taxon>Fungi</taxon>
        <taxon>Dikarya</taxon>
        <taxon>Ascomycota</taxon>
        <taxon>Pezizomycotina</taxon>
        <taxon>Dothideomycetes</taxon>
        <taxon>Pleosporomycetidae</taxon>
        <taxon>Venturiales</taxon>
        <taxon>Venturiaceae</taxon>
        <taxon>Venturia</taxon>
    </lineage>
</organism>
<accession>A0A4Z1P5P4</accession>
<dbReference type="PANTHER" id="PTHR34883:SF17">
    <property type="entry name" value="CUPREDOXIN"/>
    <property type="match status" value="1"/>
</dbReference>
<feature type="chain" id="PRO_5021345075" evidence="1">
    <location>
        <begin position="17"/>
        <end position="231"/>
    </location>
</feature>